<organism evidence="1">
    <name type="scientific">Hexamita inflata</name>
    <dbReference type="NCBI Taxonomy" id="28002"/>
    <lineage>
        <taxon>Eukaryota</taxon>
        <taxon>Metamonada</taxon>
        <taxon>Diplomonadida</taxon>
        <taxon>Hexamitidae</taxon>
        <taxon>Hexamitinae</taxon>
        <taxon>Hexamita</taxon>
    </lineage>
</organism>
<proteinExistence type="predicted"/>
<comment type="caution">
    <text evidence="1">The sequence shown here is derived from an EMBL/GenBank/DDBJ whole genome shotgun (WGS) entry which is preliminary data.</text>
</comment>
<sequence>MNFTCFNIYLSKNCISRQSMQSLIRNNNSYICTITVCFKEEIGDSYINLVIQIQPSIISNYRQQLCGGINIIIELDRSPVKFATLYLIPELKQLITQERVGPKWSGFGGQMTTLMFGSCQVDVHANEYIINEYNTCINFSYFQLFGIVNEFTRYYCLSGSTISISIIYWGTKQIVWIDLTYSKEMKFIQ</sequence>
<dbReference type="AlphaFoldDB" id="A0AA86NGP8"/>
<dbReference type="Proteomes" id="UP001642409">
    <property type="component" value="Unassembled WGS sequence"/>
</dbReference>
<name>A0AA86NGP8_9EUKA</name>
<protein>
    <submittedName>
        <fullName evidence="2">Hypothetical_protein</fullName>
    </submittedName>
</protein>
<dbReference type="EMBL" id="CATOUU010000167">
    <property type="protein sequence ID" value="CAI9918795.1"/>
    <property type="molecule type" value="Genomic_DNA"/>
</dbReference>
<accession>A0AA86NGP8</accession>
<reference evidence="2 3" key="2">
    <citation type="submission" date="2024-07" db="EMBL/GenBank/DDBJ databases">
        <authorList>
            <person name="Akdeniz Z."/>
        </authorList>
    </citation>
    <scope>NUCLEOTIDE SEQUENCE [LARGE SCALE GENOMIC DNA]</scope>
</reference>
<keyword evidence="3" id="KW-1185">Reference proteome</keyword>
<evidence type="ECO:0000313" key="3">
    <source>
        <dbReference type="Proteomes" id="UP001642409"/>
    </source>
</evidence>
<evidence type="ECO:0000313" key="2">
    <source>
        <dbReference type="EMBL" id="CAL6087191.1"/>
    </source>
</evidence>
<evidence type="ECO:0000313" key="1">
    <source>
        <dbReference type="EMBL" id="CAI9918795.1"/>
    </source>
</evidence>
<gene>
    <name evidence="2" type="ORF">HINF_LOCUS63527</name>
    <name evidence="1" type="ORF">HINF_LOCUS6440</name>
</gene>
<dbReference type="EMBL" id="CAXDID020000399">
    <property type="protein sequence ID" value="CAL6087191.1"/>
    <property type="molecule type" value="Genomic_DNA"/>
</dbReference>
<reference evidence="1" key="1">
    <citation type="submission" date="2023-06" db="EMBL/GenBank/DDBJ databases">
        <authorList>
            <person name="Kurt Z."/>
        </authorList>
    </citation>
    <scope>NUCLEOTIDE SEQUENCE</scope>
</reference>